<dbReference type="GO" id="GO:0005737">
    <property type="term" value="C:cytoplasm"/>
    <property type="evidence" value="ECO:0007669"/>
    <property type="project" value="TreeGrafter"/>
</dbReference>
<dbReference type="FunFam" id="3.20.20.70:FF:000030">
    <property type="entry name" value="Nicotinate-nucleotide pyrophosphorylase, carboxylating"/>
    <property type="match status" value="1"/>
</dbReference>
<sequence length="284" mass="32117">MELWQLREIVLKALQEDLPFGDKTTEFLIPQNLFGRAYFLAKSDLVICGEPIVELVFHEIDPSVKITWLYSEGAEVPKKSKIGFAEGRVSSLLKAERVALNFLQHLSGIATTVRRLIKFLPEKPLLLDTRKTLPGLKILQKYAVRIGGAKNHRFSLSDGILIKDNHLKALGGLEKVLDKLKNLPHYLKVEIEVKNLSELEIILKSEAQVDIVMLDNFSLEDLKKAISLIRSQKPNLKIEISGGITEENLKDYIQFDVDFISSGALTHSVKASDISFKIEEIWEE</sequence>
<dbReference type="PIRSF" id="PIRSF006250">
    <property type="entry name" value="NadC_ModD"/>
    <property type="match status" value="1"/>
</dbReference>
<organism evidence="16 17">
    <name type="scientific">Caldimicrobium thiodismutans</name>
    <dbReference type="NCBI Taxonomy" id="1653476"/>
    <lineage>
        <taxon>Bacteria</taxon>
        <taxon>Pseudomonadati</taxon>
        <taxon>Thermodesulfobacteriota</taxon>
        <taxon>Thermodesulfobacteria</taxon>
        <taxon>Thermodesulfobacteriales</taxon>
        <taxon>Thermodesulfobacteriaceae</taxon>
        <taxon>Caldimicrobium</taxon>
    </lineage>
</organism>
<dbReference type="FunFam" id="3.90.1170.20:FF:000001">
    <property type="entry name" value="Nicotinate-nucleotide diphosphorylase (Carboxylating)"/>
    <property type="match status" value="1"/>
</dbReference>
<feature type="binding site" evidence="13">
    <location>
        <begin position="262"/>
        <end position="264"/>
    </location>
    <ligand>
        <name>substrate</name>
    </ligand>
</feature>
<gene>
    <name evidence="16" type="primary">nadC</name>
    <name evidence="16" type="ORF">C0197_01570</name>
</gene>
<reference evidence="16 17" key="1">
    <citation type="submission" date="2018-01" db="EMBL/GenBank/DDBJ databases">
        <title>Metagenomic assembled genomes from two thermal pools in the Uzon Caldera, Kamchatka, Russia.</title>
        <authorList>
            <person name="Wilkins L."/>
            <person name="Ettinger C."/>
        </authorList>
    </citation>
    <scope>NUCLEOTIDE SEQUENCE [LARGE SCALE GENOMIC DNA]</scope>
    <source>
        <strain evidence="16">ZAV-15</strain>
    </source>
</reference>
<protein>
    <recommendedName>
        <fullName evidence="11">Probable nicotinate-nucleotide pyrophosphorylase [carboxylating]</fullName>
        <ecNumber evidence="5">2.4.2.19</ecNumber>
    </recommendedName>
    <alternativeName>
        <fullName evidence="9">Quinolinate phosphoribosyltransferase [decarboxylating]</fullName>
    </alternativeName>
</protein>
<dbReference type="PANTHER" id="PTHR32179:SF3">
    <property type="entry name" value="NICOTINATE-NUCLEOTIDE PYROPHOSPHORYLASE [CARBOXYLATING]"/>
    <property type="match status" value="1"/>
</dbReference>
<feature type="domain" description="Quinolinate phosphoribosyl transferase N-terminal" evidence="15">
    <location>
        <begin position="22"/>
        <end position="107"/>
    </location>
</feature>
<evidence type="ECO:0000256" key="4">
    <source>
        <dbReference type="ARBA" id="ARBA00011218"/>
    </source>
</evidence>
<feature type="binding site" evidence="13">
    <location>
        <begin position="241"/>
        <end position="243"/>
    </location>
    <ligand>
        <name>substrate</name>
    </ligand>
</feature>
<evidence type="ECO:0000313" key="17">
    <source>
        <dbReference type="Proteomes" id="UP000235731"/>
    </source>
</evidence>
<comment type="pathway">
    <text evidence="2">Cofactor biosynthesis; NAD(+) biosynthesis; nicotinate D-ribonucleotide from quinolinate: step 1/1.</text>
</comment>
<feature type="binding site" evidence="13">
    <location>
        <position position="215"/>
    </location>
    <ligand>
        <name>substrate</name>
    </ligand>
</feature>
<comment type="subunit">
    <text evidence="4">Hexamer formed by 3 homodimers.</text>
</comment>
<dbReference type="CDD" id="cd01572">
    <property type="entry name" value="QPRTase"/>
    <property type="match status" value="1"/>
</dbReference>
<dbReference type="EC" id="2.4.2.19" evidence="5"/>
<feature type="binding site" evidence="13">
    <location>
        <position position="97"/>
    </location>
    <ligand>
        <name>substrate</name>
    </ligand>
</feature>
<dbReference type="InterPro" id="IPR037128">
    <property type="entry name" value="Quinolinate_PRibosylTase_N_sf"/>
</dbReference>
<feature type="binding site" evidence="13">
    <location>
        <position position="163"/>
    </location>
    <ligand>
        <name>substrate</name>
    </ligand>
</feature>
<evidence type="ECO:0000256" key="12">
    <source>
        <dbReference type="PIRNR" id="PIRNR006250"/>
    </source>
</evidence>
<dbReference type="Proteomes" id="UP000235731">
    <property type="component" value="Unassembled WGS sequence"/>
</dbReference>
<dbReference type="Gene3D" id="3.90.1170.20">
    <property type="entry name" value="Quinolinate phosphoribosyl transferase, N-terminal domain"/>
    <property type="match status" value="1"/>
</dbReference>
<dbReference type="Pfam" id="PF01729">
    <property type="entry name" value="QRPTase_C"/>
    <property type="match status" value="1"/>
</dbReference>
<feature type="binding site" evidence="13">
    <location>
        <begin position="129"/>
        <end position="131"/>
    </location>
    <ligand>
        <name>substrate</name>
    </ligand>
</feature>
<evidence type="ECO:0000259" key="14">
    <source>
        <dbReference type="Pfam" id="PF01729"/>
    </source>
</evidence>
<dbReference type="PANTHER" id="PTHR32179">
    <property type="entry name" value="NICOTINATE-NUCLEOTIDE PYROPHOSPHORYLASE [CARBOXYLATING]"/>
    <property type="match status" value="1"/>
</dbReference>
<dbReference type="InterPro" id="IPR002638">
    <property type="entry name" value="Quinolinate_PRibosylTrfase_C"/>
</dbReference>
<comment type="function">
    <text evidence="1">Involved in the catabolism of quinolinic acid (QA).</text>
</comment>
<proteinExistence type="inferred from homology"/>
<evidence type="ECO:0000256" key="9">
    <source>
        <dbReference type="ARBA" id="ARBA00033102"/>
    </source>
</evidence>
<evidence type="ECO:0000256" key="2">
    <source>
        <dbReference type="ARBA" id="ARBA00004893"/>
    </source>
</evidence>
<dbReference type="InterPro" id="IPR027277">
    <property type="entry name" value="NadC/ModD"/>
</dbReference>
<evidence type="ECO:0000256" key="11">
    <source>
        <dbReference type="ARBA" id="ARBA00069173"/>
    </source>
</evidence>
<comment type="similarity">
    <text evidence="3 12">Belongs to the NadC/ModD family.</text>
</comment>
<dbReference type="GO" id="GO:0004514">
    <property type="term" value="F:nicotinate-nucleotide diphosphorylase (carboxylating) activity"/>
    <property type="evidence" value="ECO:0007669"/>
    <property type="project" value="UniProtKB-EC"/>
</dbReference>
<keyword evidence="7 12" id="KW-0328">Glycosyltransferase</keyword>
<evidence type="ECO:0000256" key="1">
    <source>
        <dbReference type="ARBA" id="ARBA00003237"/>
    </source>
</evidence>
<name>A0A2N7PKV5_9BACT</name>
<dbReference type="Gene3D" id="3.20.20.70">
    <property type="entry name" value="Aldolase class I"/>
    <property type="match status" value="1"/>
</dbReference>
<evidence type="ECO:0000313" key="16">
    <source>
        <dbReference type="EMBL" id="PMP63960.1"/>
    </source>
</evidence>
<dbReference type="UniPathway" id="UPA00253">
    <property type="reaction ID" value="UER00331"/>
</dbReference>
<evidence type="ECO:0000256" key="5">
    <source>
        <dbReference type="ARBA" id="ARBA00011944"/>
    </source>
</evidence>
<dbReference type="InterPro" id="IPR036068">
    <property type="entry name" value="Nicotinate_pribotase-like_C"/>
</dbReference>
<dbReference type="SUPFAM" id="SSF54675">
    <property type="entry name" value="Nicotinate/Quinolinate PRTase N-terminal domain-like"/>
    <property type="match status" value="1"/>
</dbReference>
<keyword evidence="8 12" id="KW-0808">Transferase</keyword>
<evidence type="ECO:0000256" key="3">
    <source>
        <dbReference type="ARBA" id="ARBA00009400"/>
    </source>
</evidence>
<dbReference type="NCBIfam" id="TIGR00078">
    <property type="entry name" value="nadC"/>
    <property type="match status" value="1"/>
</dbReference>
<dbReference type="GO" id="GO:0009435">
    <property type="term" value="P:NAD+ biosynthetic process"/>
    <property type="evidence" value="ECO:0007669"/>
    <property type="project" value="UniProtKB-UniPathway"/>
</dbReference>
<evidence type="ECO:0000256" key="6">
    <source>
        <dbReference type="ARBA" id="ARBA00022642"/>
    </source>
</evidence>
<evidence type="ECO:0000259" key="15">
    <source>
        <dbReference type="Pfam" id="PF02749"/>
    </source>
</evidence>
<accession>A0A2N7PKV5</accession>
<feature type="binding site" evidence="13">
    <location>
        <position position="153"/>
    </location>
    <ligand>
        <name>substrate</name>
    </ligand>
</feature>
<feature type="domain" description="Quinolinate phosphoribosyl transferase C-terminal" evidence="14">
    <location>
        <begin position="109"/>
        <end position="277"/>
    </location>
</feature>
<dbReference type="AlphaFoldDB" id="A0A2N7PKV5"/>
<keyword evidence="6" id="KW-0662">Pyridine nucleotide biosynthesis</keyword>
<dbReference type="GO" id="GO:0034213">
    <property type="term" value="P:quinolinate catabolic process"/>
    <property type="evidence" value="ECO:0007669"/>
    <property type="project" value="TreeGrafter"/>
</dbReference>
<feature type="binding site" evidence="13">
    <location>
        <position position="192"/>
    </location>
    <ligand>
        <name>substrate</name>
    </ligand>
</feature>
<dbReference type="InterPro" id="IPR022412">
    <property type="entry name" value="Quinolinate_PRibosylTrfase_N"/>
</dbReference>
<evidence type="ECO:0000256" key="13">
    <source>
        <dbReference type="PIRSR" id="PIRSR006250-1"/>
    </source>
</evidence>
<comment type="catalytic activity">
    <reaction evidence="10">
        <text>nicotinate beta-D-ribonucleotide + CO2 + diphosphate = quinolinate + 5-phospho-alpha-D-ribose 1-diphosphate + 2 H(+)</text>
        <dbReference type="Rhea" id="RHEA:12733"/>
        <dbReference type="ChEBI" id="CHEBI:15378"/>
        <dbReference type="ChEBI" id="CHEBI:16526"/>
        <dbReference type="ChEBI" id="CHEBI:29959"/>
        <dbReference type="ChEBI" id="CHEBI:33019"/>
        <dbReference type="ChEBI" id="CHEBI:57502"/>
        <dbReference type="ChEBI" id="CHEBI:58017"/>
        <dbReference type="EC" id="2.4.2.19"/>
    </reaction>
</comment>
<evidence type="ECO:0000256" key="7">
    <source>
        <dbReference type="ARBA" id="ARBA00022676"/>
    </source>
</evidence>
<dbReference type="InterPro" id="IPR004393">
    <property type="entry name" value="NadC"/>
</dbReference>
<dbReference type="Pfam" id="PF02749">
    <property type="entry name" value="QRPTase_N"/>
    <property type="match status" value="1"/>
</dbReference>
<dbReference type="SUPFAM" id="SSF51690">
    <property type="entry name" value="Nicotinate/Quinolinate PRTase C-terminal domain-like"/>
    <property type="match status" value="1"/>
</dbReference>
<evidence type="ECO:0000256" key="8">
    <source>
        <dbReference type="ARBA" id="ARBA00022679"/>
    </source>
</evidence>
<evidence type="ECO:0000256" key="10">
    <source>
        <dbReference type="ARBA" id="ARBA00047445"/>
    </source>
</evidence>
<dbReference type="InterPro" id="IPR013785">
    <property type="entry name" value="Aldolase_TIM"/>
</dbReference>
<comment type="caution">
    <text evidence="16">The sequence shown here is derived from an EMBL/GenBank/DDBJ whole genome shotgun (WGS) entry which is preliminary data.</text>
</comment>
<dbReference type="EMBL" id="PNIE01000024">
    <property type="protein sequence ID" value="PMP63960.1"/>
    <property type="molecule type" value="Genomic_DNA"/>
</dbReference>